<sequence>MPEPVPTVPELAHRGLADYRPGGKGQMSYYRVSDEGHALLGEIQRRNAAEAIADGAGDWYPEPPHRRPKGTS</sequence>
<name>A0A649VAU4_9CAUD</name>
<dbReference type="Proteomes" id="UP000424003">
    <property type="component" value="Segment"/>
</dbReference>
<evidence type="ECO:0000313" key="3">
    <source>
        <dbReference type="Proteomes" id="UP000424003"/>
    </source>
</evidence>
<proteinExistence type="predicted"/>
<dbReference type="GeneID" id="80005585"/>
<evidence type="ECO:0000313" key="2">
    <source>
        <dbReference type="EMBL" id="QGJ89481.1"/>
    </source>
</evidence>
<protein>
    <submittedName>
        <fullName evidence="2">Uncharacterized protein</fullName>
    </submittedName>
</protein>
<dbReference type="EMBL" id="MN585986">
    <property type="protein sequence ID" value="QGJ89481.1"/>
    <property type="molecule type" value="Genomic_DNA"/>
</dbReference>
<evidence type="ECO:0000256" key="1">
    <source>
        <dbReference type="SAM" id="MobiDB-lite"/>
    </source>
</evidence>
<accession>A0A649VAU4</accession>
<organism evidence="2 3">
    <name type="scientific">Microbacterium phage Ariadne</name>
    <dbReference type="NCBI Taxonomy" id="2656546"/>
    <lineage>
        <taxon>Viruses</taxon>
        <taxon>Duplodnaviria</taxon>
        <taxon>Heunggongvirae</taxon>
        <taxon>Uroviricota</taxon>
        <taxon>Caudoviricetes</taxon>
        <taxon>Hodgkinviridae</taxon>
        <taxon>Metamorphoovirus</taxon>
        <taxon>Metamorphoovirus ariadne</taxon>
    </lineage>
</organism>
<keyword evidence="3" id="KW-1185">Reference proteome</keyword>
<feature type="region of interest" description="Disordered" evidence="1">
    <location>
        <begin position="1"/>
        <end position="24"/>
    </location>
</feature>
<gene>
    <name evidence="2" type="primary">78</name>
    <name evidence="2" type="ORF">PBI_ARIADNE_78</name>
</gene>
<reference evidence="2 3" key="1">
    <citation type="submission" date="2019-10" db="EMBL/GenBank/DDBJ databases">
        <authorList>
            <person name="Mahalingam V.A."/>
            <person name="Aull H.A."/>
            <person name="Garlena R.A."/>
            <person name="Russell D.A."/>
            <person name="Pope W.H."/>
            <person name="Jacobs-Sera D."/>
            <person name="Hatfull G.F."/>
        </authorList>
    </citation>
    <scope>NUCLEOTIDE SEQUENCE [LARGE SCALE GENOMIC DNA]</scope>
</reference>
<dbReference type="RefSeq" id="YP_010751914.1">
    <property type="nucleotide sequence ID" value="NC_073374.1"/>
</dbReference>
<dbReference type="KEGG" id="vg:80005585"/>